<dbReference type="AlphaFoldDB" id="A0A5E7NB88"/>
<feature type="transmembrane region" description="Helical" evidence="1">
    <location>
        <begin position="137"/>
        <end position="159"/>
    </location>
</feature>
<feature type="transmembrane region" description="Helical" evidence="1">
    <location>
        <begin position="79"/>
        <end position="98"/>
    </location>
</feature>
<feature type="transmembrane region" description="Helical" evidence="1">
    <location>
        <begin position="589"/>
        <end position="612"/>
    </location>
</feature>
<dbReference type="Proteomes" id="UP000385207">
    <property type="component" value="Unassembled WGS sequence"/>
</dbReference>
<feature type="transmembrane region" description="Helical" evidence="1">
    <location>
        <begin position="251"/>
        <end position="270"/>
    </location>
</feature>
<sequence length="846" mass="91826">MKWMYSFTPSIQYVRPSKVSIDSLRGGILRVAFRLSALATAGYLLLLILQYIISLLIIYKLSSLVSAEGPVRFTIGDGAILLSLALCSFLVVVGQLNLERYFSLRICSIFDHLLSRHTRSGVPLSALERLASRDLNVVLDGIAGSFNLFAIPLFLMLAMLGAVSLYGATGFGAVALIAAFIPLSYGLSKLSDRNYKRIMDKVTQRIEQCSTWLKDGPLLKQFLDPTSLRVVEQTLSDELSLRDRDTLLRGADSYIIGFGRLIPFVLLTFWGAGVNLLPWDGVIFWLAIPLISAMLGLPRAFLSFKVVDRSLIELDALFEGLDSKGASPLSASDGNSAVQFDEHWPIWPSSLIALVPGHHPDKLSEVESLLIAFRLLPELGCNVQAVADKLIEMDASNLSNGQRLRLQLIRGVFLARAQNRFLLIDHDLSSLDSAAARSVMDALERMPDVQFSQAAVQAIECRVQNVETGAALNPPEMPRCTDADGQHFGLLNLMKLCSLGVIALLVPAVMMSYAGNLTLPPSDPGAGWVLAYVAAGVASGVCAGLFIESSLRRRLTQHISLGLNDVCAGDSANGLQIVSRDITTVFERIAWYAHDISWISALLACSVGVLWLGFGLPGLILALFFAGSLMGLYHLSVQELYRTRTATVAGFDALIRSAQASYSIASASVSSLGQLSQWLANTRHTLAMQGVAHFYQSRRISVIARTVTAASCTLLSDLVIVLNVMLGGIFQSSSYGFVLAVTAVLLVRSDLSNVFLAITGFKSQSISVERLLRFGAIKQRVPLQVVGGLIHIAGFAGQRSYKPTALHRGGVQLLRGASGVGKSDYPERCRGSDRDRWQLCPRMASN</sequence>
<keyword evidence="1" id="KW-0472">Membrane</keyword>
<feature type="transmembrane region" description="Helical" evidence="1">
    <location>
        <begin position="165"/>
        <end position="187"/>
    </location>
</feature>
<keyword evidence="1" id="KW-1133">Transmembrane helix</keyword>
<feature type="transmembrane region" description="Helical" evidence="1">
    <location>
        <begin position="707"/>
        <end position="730"/>
    </location>
</feature>
<dbReference type="RefSeq" id="WP_150784804.1">
    <property type="nucleotide sequence ID" value="NZ_CABVII010000023.1"/>
</dbReference>
<feature type="transmembrane region" description="Helical" evidence="1">
    <location>
        <begin position="618"/>
        <end position="635"/>
    </location>
</feature>
<proteinExistence type="predicted"/>
<gene>
    <name evidence="2" type="ORF">PS862_04530</name>
</gene>
<name>A0A5E7NB88_PSEFL</name>
<protein>
    <submittedName>
        <fullName evidence="2">Uncharacterized protein</fullName>
    </submittedName>
</protein>
<organism evidence="2 3">
    <name type="scientific">Pseudomonas fluorescens</name>
    <dbReference type="NCBI Taxonomy" id="294"/>
    <lineage>
        <taxon>Bacteria</taxon>
        <taxon>Pseudomonadati</taxon>
        <taxon>Pseudomonadota</taxon>
        <taxon>Gammaproteobacteria</taxon>
        <taxon>Pseudomonadales</taxon>
        <taxon>Pseudomonadaceae</taxon>
        <taxon>Pseudomonas</taxon>
    </lineage>
</organism>
<keyword evidence="1" id="KW-0812">Transmembrane</keyword>
<feature type="transmembrane region" description="Helical" evidence="1">
    <location>
        <begin position="526"/>
        <end position="547"/>
    </location>
</feature>
<feature type="transmembrane region" description="Helical" evidence="1">
    <location>
        <begin position="35"/>
        <end position="59"/>
    </location>
</feature>
<evidence type="ECO:0000256" key="1">
    <source>
        <dbReference type="SAM" id="Phobius"/>
    </source>
</evidence>
<feature type="transmembrane region" description="Helical" evidence="1">
    <location>
        <begin position="282"/>
        <end position="302"/>
    </location>
</feature>
<dbReference type="InterPro" id="IPR027417">
    <property type="entry name" value="P-loop_NTPase"/>
</dbReference>
<accession>A0A5E7NB88</accession>
<feature type="transmembrane region" description="Helical" evidence="1">
    <location>
        <begin position="496"/>
        <end position="514"/>
    </location>
</feature>
<dbReference type="Gene3D" id="3.40.50.300">
    <property type="entry name" value="P-loop containing nucleotide triphosphate hydrolases"/>
    <property type="match status" value="1"/>
</dbReference>
<dbReference type="EMBL" id="CABVII010000023">
    <property type="protein sequence ID" value="VVP34149.1"/>
    <property type="molecule type" value="Genomic_DNA"/>
</dbReference>
<evidence type="ECO:0000313" key="2">
    <source>
        <dbReference type="EMBL" id="VVP34149.1"/>
    </source>
</evidence>
<dbReference type="OrthoDB" id="7026808at2"/>
<evidence type="ECO:0000313" key="3">
    <source>
        <dbReference type="Proteomes" id="UP000385207"/>
    </source>
</evidence>
<reference evidence="2 3" key="1">
    <citation type="submission" date="2019-09" db="EMBL/GenBank/DDBJ databases">
        <authorList>
            <person name="Chandra G."/>
            <person name="Truman W A."/>
        </authorList>
    </citation>
    <scope>NUCLEOTIDE SEQUENCE [LARGE SCALE GENOMIC DNA]</scope>
    <source>
        <strain evidence="2">PS862</strain>
    </source>
</reference>